<dbReference type="GO" id="GO:0004252">
    <property type="term" value="F:serine-type endopeptidase activity"/>
    <property type="evidence" value="ECO:0007669"/>
    <property type="project" value="InterPro"/>
</dbReference>
<name>A0A542EUI0_9ACTN</name>
<keyword evidence="4" id="KW-0378">Hydrolase</keyword>
<evidence type="ECO:0000256" key="3">
    <source>
        <dbReference type="ARBA" id="ARBA00022692"/>
    </source>
</evidence>
<comment type="similarity">
    <text evidence="2">Belongs to the peptidase S54 family.</text>
</comment>
<proteinExistence type="inferred from homology"/>
<feature type="transmembrane region" description="Helical" evidence="7">
    <location>
        <begin position="142"/>
        <end position="163"/>
    </location>
</feature>
<dbReference type="SUPFAM" id="SSF144091">
    <property type="entry name" value="Rhomboid-like"/>
    <property type="match status" value="1"/>
</dbReference>
<evidence type="ECO:0000313" key="10">
    <source>
        <dbReference type="Proteomes" id="UP000316298"/>
    </source>
</evidence>
<accession>A0A542EUI0</accession>
<keyword evidence="3 7" id="KW-0812">Transmembrane</keyword>
<keyword evidence="6 7" id="KW-0472">Membrane</keyword>
<dbReference type="Pfam" id="PF01694">
    <property type="entry name" value="Rhomboid"/>
    <property type="match status" value="1"/>
</dbReference>
<feature type="domain" description="Peptidase S54 rhomboid" evidence="8">
    <location>
        <begin position="105"/>
        <end position="236"/>
    </location>
</feature>
<dbReference type="RefSeq" id="WP_141856711.1">
    <property type="nucleotide sequence ID" value="NZ_BAAAKA010000002.1"/>
</dbReference>
<feature type="transmembrane region" description="Helical" evidence="7">
    <location>
        <begin position="219"/>
        <end position="237"/>
    </location>
</feature>
<comment type="caution">
    <text evidence="9">The sequence shown here is derived from an EMBL/GenBank/DDBJ whole genome shotgun (WGS) entry which is preliminary data.</text>
</comment>
<dbReference type="PANTHER" id="PTHR43731">
    <property type="entry name" value="RHOMBOID PROTEASE"/>
    <property type="match status" value="1"/>
</dbReference>
<organism evidence="9 10">
    <name type="scientific">Kribbella jejuensis</name>
    <dbReference type="NCBI Taxonomy" id="236068"/>
    <lineage>
        <taxon>Bacteria</taxon>
        <taxon>Bacillati</taxon>
        <taxon>Actinomycetota</taxon>
        <taxon>Actinomycetes</taxon>
        <taxon>Propionibacteriales</taxon>
        <taxon>Kribbellaceae</taxon>
        <taxon>Kribbella</taxon>
    </lineage>
</organism>
<dbReference type="GO" id="GO:0006508">
    <property type="term" value="P:proteolysis"/>
    <property type="evidence" value="ECO:0007669"/>
    <property type="project" value="UniProtKB-KW"/>
</dbReference>
<keyword evidence="9" id="KW-0645">Protease</keyword>
<keyword evidence="10" id="KW-1185">Reference proteome</keyword>
<dbReference type="AlphaFoldDB" id="A0A542EUI0"/>
<evidence type="ECO:0000256" key="4">
    <source>
        <dbReference type="ARBA" id="ARBA00022801"/>
    </source>
</evidence>
<dbReference type="InterPro" id="IPR035952">
    <property type="entry name" value="Rhomboid-like_sf"/>
</dbReference>
<sequence length="248" mass="26952">MTDTVCYRHPDRPAGVRCQRCDRPICPNCMNSAAVGFQCPECFNQGARSVPRTRTSLGGIQRGGSQQVVTYTILALNVLVFLAARFGNPQILNDLVMVPALAGSEPWRLLTSAFTHVQIFHIFSNLFMLWQLGPPLEQMLGRLRFTILYILSALGGSVAVWILSAPGGATLGASGAVLGLVGALLVISRARGLDVTWIIMYVAVTAFLSFAIPNVSWEGHLGGFVVGAAVAWIYLQLSNHNRRNRQRA</sequence>
<evidence type="ECO:0000256" key="7">
    <source>
        <dbReference type="SAM" id="Phobius"/>
    </source>
</evidence>
<dbReference type="InterPro" id="IPR022764">
    <property type="entry name" value="Peptidase_S54_rhomboid_dom"/>
</dbReference>
<dbReference type="PANTHER" id="PTHR43731:SF14">
    <property type="entry name" value="PRESENILIN-ASSOCIATED RHOMBOID-LIKE PROTEIN, MITOCHONDRIAL"/>
    <property type="match status" value="1"/>
</dbReference>
<protein>
    <submittedName>
        <fullName evidence="9">Membrane associated rhomboid family serine protease</fullName>
    </submittedName>
</protein>
<reference evidence="9 10" key="1">
    <citation type="submission" date="2019-06" db="EMBL/GenBank/DDBJ databases">
        <title>Sequencing the genomes of 1000 actinobacteria strains.</title>
        <authorList>
            <person name="Klenk H.-P."/>
        </authorList>
    </citation>
    <scope>NUCLEOTIDE SEQUENCE [LARGE SCALE GENOMIC DNA]</scope>
    <source>
        <strain evidence="9 10">DSM 17305</strain>
    </source>
</reference>
<gene>
    <name evidence="9" type="ORF">FB475_3178</name>
</gene>
<dbReference type="EMBL" id="VFMM01000001">
    <property type="protein sequence ID" value="TQJ19022.1"/>
    <property type="molecule type" value="Genomic_DNA"/>
</dbReference>
<evidence type="ECO:0000313" key="9">
    <source>
        <dbReference type="EMBL" id="TQJ19022.1"/>
    </source>
</evidence>
<dbReference type="Proteomes" id="UP000316298">
    <property type="component" value="Unassembled WGS sequence"/>
</dbReference>
<evidence type="ECO:0000256" key="5">
    <source>
        <dbReference type="ARBA" id="ARBA00022989"/>
    </source>
</evidence>
<evidence type="ECO:0000256" key="1">
    <source>
        <dbReference type="ARBA" id="ARBA00004141"/>
    </source>
</evidence>
<dbReference type="GO" id="GO:0016020">
    <property type="term" value="C:membrane"/>
    <property type="evidence" value="ECO:0007669"/>
    <property type="project" value="UniProtKB-SubCell"/>
</dbReference>
<evidence type="ECO:0000256" key="6">
    <source>
        <dbReference type="ARBA" id="ARBA00023136"/>
    </source>
</evidence>
<feature type="transmembrane region" description="Helical" evidence="7">
    <location>
        <begin position="68"/>
        <end position="87"/>
    </location>
</feature>
<dbReference type="OrthoDB" id="9807874at2"/>
<keyword evidence="5 7" id="KW-1133">Transmembrane helix</keyword>
<comment type="subcellular location">
    <subcellularLocation>
        <location evidence="1">Membrane</location>
        <topology evidence="1">Multi-pass membrane protein</topology>
    </subcellularLocation>
</comment>
<dbReference type="Gene3D" id="1.20.1540.10">
    <property type="entry name" value="Rhomboid-like"/>
    <property type="match status" value="1"/>
</dbReference>
<feature type="transmembrane region" description="Helical" evidence="7">
    <location>
        <begin position="169"/>
        <end position="188"/>
    </location>
</feature>
<dbReference type="InterPro" id="IPR050925">
    <property type="entry name" value="Rhomboid_protease_S54"/>
</dbReference>
<evidence type="ECO:0000259" key="8">
    <source>
        <dbReference type="Pfam" id="PF01694"/>
    </source>
</evidence>
<feature type="transmembrane region" description="Helical" evidence="7">
    <location>
        <begin position="107"/>
        <end position="130"/>
    </location>
</feature>
<evidence type="ECO:0000256" key="2">
    <source>
        <dbReference type="ARBA" id="ARBA00009045"/>
    </source>
</evidence>
<feature type="transmembrane region" description="Helical" evidence="7">
    <location>
        <begin position="195"/>
        <end position="213"/>
    </location>
</feature>